<evidence type="ECO:0000256" key="2">
    <source>
        <dbReference type="ARBA" id="ARBA00022679"/>
    </source>
</evidence>
<keyword evidence="7" id="KW-0695">RNA-directed DNA polymerase</keyword>
<keyword evidence="8" id="KW-0496">Mitochondrion</keyword>
<evidence type="ECO:0000256" key="10">
    <source>
        <dbReference type="SAM" id="MobiDB-lite"/>
    </source>
</evidence>
<evidence type="ECO:0000256" key="1">
    <source>
        <dbReference type="ARBA" id="ARBA00004173"/>
    </source>
</evidence>
<dbReference type="GO" id="GO:0004519">
    <property type="term" value="F:endonuclease activity"/>
    <property type="evidence" value="ECO:0007669"/>
    <property type="project" value="UniProtKB-KW"/>
</dbReference>
<protein>
    <recommendedName>
        <fullName evidence="11">Reverse transcriptase RNase H-like domain-containing protein</fullName>
    </recommendedName>
</protein>
<dbReference type="HOGENOM" id="CLU_645577_0_0_1"/>
<reference evidence="12 13" key="1">
    <citation type="journal article" date="2013" name="PLoS Genet.">
        <title>Plant-symbiotic fungi as chemical engineers: Multi-genome analysis of the Clavicipitaceae reveals dynamics of alkaloid loci.</title>
        <authorList>
            <person name="Schardl C.L."/>
            <person name="Young C.A."/>
            <person name="Hesse U."/>
            <person name="Amyotte S.G."/>
            <person name="Andreeva K."/>
            <person name="Calie P.J."/>
            <person name="Fleetwood D.J."/>
            <person name="Haws D.C."/>
            <person name="Moore N."/>
            <person name="Oeser B."/>
            <person name="Panaccione D.G."/>
            <person name="Schweri K.K."/>
            <person name="Voisey C.R."/>
            <person name="Farman M.L."/>
            <person name="Jaromczyk J.W."/>
            <person name="Roe B.A."/>
            <person name="O'Sullivan D.M."/>
            <person name="Scott B."/>
            <person name="Tudzynski P."/>
            <person name="An Z."/>
            <person name="Arnaoudova E.G."/>
            <person name="Bullock C.T."/>
            <person name="Charlton N.D."/>
            <person name="Chen L."/>
            <person name="Cox M."/>
            <person name="Dinkins R.D."/>
            <person name="Florea S."/>
            <person name="Glenn A.E."/>
            <person name="Gordon A."/>
            <person name="Gueldener U."/>
            <person name="Harris D.R."/>
            <person name="Hollin W."/>
            <person name="Jaromczyk J."/>
            <person name="Johnson R.D."/>
            <person name="Khan A.K."/>
            <person name="Leistner E."/>
            <person name="Leuchtmann A."/>
            <person name="Li C."/>
            <person name="Liu J."/>
            <person name="Liu J."/>
            <person name="Liu M."/>
            <person name="Mace W."/>
            <person name="Machado C."/>
            <person name="Nagabhyru P."/>
            <person name="Pan J."/>
            <person name="Schmid J."/>
            <person name="Sugawara K."/>
            <person name="Steiner U."/>
            <person name="Takach J.E."/>
            <person name="Tanaka E."/>
            <person name="Webb J.S."/>
            <person name="Wilson E.V."/>
            <person name="Wiseman J.L."/>
            <person name="Yoshida R."/>
            <person name="Zeng Z."/>
        </authorList>
    </citation>
    <scope>NUCLEOTIDE SEQUENCE [LARGE SCALE GENOMIC DNA]</scope>
    <source>
        <strain evidence="12 13">20.1</strain>
    </source>
</reference>
<evidence type="ECO:0000313" key="13">
    <source>
        <dbReference type="Proteomes" id="UP000016801"/>
    </source>
</evidence>
<dbReference type="GO" id="GO:0005739">
    <property type="term" value="C:mitochondrion"/>
    <property type="evidence" value="ECO:0007669"/>
    <property type="project" value="UniProtKB-SubCell"/>
</dbReference>
<evidence type="ECO:0000256" key="7">
    <source>
        <dbReference type="ARBA" id="ARBA00022918"/>
    </source>
</evidence>
<keyword evidence="3" id="KW-0548">Nucleotidyltransferase</keyword>
<dbReference type="Proteomes" id="UP000016801">
    <property type="component" value="Unassembled WGS sequence"/>
</dbReference>
<keyword evidence="9" id="KW-0175">Coiled coil</keyword>
<dbReference type="AlphaFoldDB" id="M1VUZ7"/>
<dbReference type="Pfam" id="PF17917">
    <property type="entry name" value="RT_RNaseH"/>
    <property type="match status" value="1"/>
</dbReference>
<dbReference type="VEuPathDB" id="FungiDB:CPUR_02330"/>
<keyword evidence="13" id="KW-1185">Reference proteome</keyword>
<dbReference type="PANTHER" id="PTHR33050:SF8">
    <property type="entry name" value="REVERSE TRANSCRIPTASE DOMAIN-CONTAINING PROTEIN"/>
    <property type="match status" value="1"/>
</dbReference>
<evidence type="ECO:0000256" key="4">
    <source>
        <dbReference type="ARBA" id="ARBA00022722"/>
    </source>
</evidence>
<feature type="region of interest" description="Disordered" evidence="10">
    <location>
        <begin position="238"/>
        <end position="261"/>
    </location>
</feature>
<keyword evidence="4" id="KW-0540">Nuclease</keyword>
<accession>M1VUZ7</accession>
<dbReference type="InterPro" id="IPR043502">
    <property type="entry name" value="DNA/RNA_pol_sf"/>
</dbReference>
<name>M1VUZ7_CLAP2</name>
<dbReference type="OrthoDB" id="4954464at2759"/>
<evidence type="ECO:0000313" key="12">
    <source>
        <dbReference type="EMBL" id="CCE28642.1"/>
    </source>
</evidence>
<gene>
    <name evidence="12" type="ORF">CPUR_02330</name>
</gene>
<evidence type="ECO:0000256" key="5">
    <source>
        <dbReference type="ARBA" id="ARBA00022759"/>
    </source>
</evidence>
<feature type="compositionally biased region" description="Polar residues" evidence="10">
    <location>
        <begin position="248"/>
        <end position="261"/>
    </location>
</feature>
<feature type="domain" description="Reverse transcriptase RNase H-like" evidence="11">
    <location>
        <begin position="272"/>
        <end position="363"/>
    </location>
</feature>
<organism evidence="12 13">
    <name type="scientific">Claviceps purpurea (strain 20.1)</name>
    <name type="common">Ergot fungus</name>
    <name type="synonym">Sphacelia segetum</name>
    <dbReference type="NCBI Taxonomy" id="1111077"/>
    <lineage>
        <taxon>Eukaryota</taxon>
        <taxon>Fungi</taxon>
        <taxon>Dikarya</taxon>
        <taxon>Ascomycota</taxon>
        <taxon>Pezizomycotina</taxon>
        <taxon>Sordariomycetes</taxon>
        <taxon>Hypocreomycetidae</taxon>
        <taxon>Hypocreales</taxon>
        <taxon>Clavicipitaceae</taxon>
        <taxon>Claviceps</taxon>
    </lineage>
</organism>
<keyword evidence="5" id="KW-0255">Endonuclease</keyword>
<dbReference type="EMBL" id="CAGA01000009">
    <property type="protein sequence ID" value="CCE28642.1"/>
    <property type="molecule type" value="Genomic_DNA"/>
</dbReference>
<dbReference type="GO" id="GO:0003964">
    <property type="term" value="F:RNA-directed DNA polymerase activity"/>
    <property type="evidence" value="ECO:0007669"/>
    <property type="project" value="UniProtKB-KW"/>
</dbReference>
<feature type="coiled-coil region" evidence="9">
    <location>
        <begin position="31"/>
        <end position="80"/>
    </location>
</feature>
<evidence type="ECO:0000256" key="9">
    <source>
        <dbReference type="SAM" id="Coils"/>
    </source>
</evidence>
<dbReference type="SUPFAM" id="SSF56672">
    <property type="entry name" value="DNA/RNA polymerases"/>
    <property type="match status" value="1"/>
</dbReference>
<comment type="subcellular location">
    <subcellularLocation>
        <location evidence="1">Mitochondrion</location>
    </subcellularLocation>
</comment>
<dbReference type="PANTHER" id="PTHR33050">
    <property type="entry name" value="REVERSE TRANSCRIPTASE DOMAIN-CONTAINING PROTEIN"/>
    <property type="match status" value="1"/>
</dbReference>
<keyword evidence="2" id="KW-0808">Transferase</keyword>
<evidence type="ECO:0000256" key="6">
    <source>
        <dbReference type="ARBA" id="ARBA00022801"/>
    </source>
</evidence>
<proteinExistence type="predicted"/>
<evidence type="ECO:0000256" key="3">
    <source>
        <dbReference type="ARBA" id="ARBA00022695"/>
    </source>
</evidence>
<dbReference type="eggNOG" id="ENOG502SXE3">
    <property type="taxonomic scope" value="Eukaryota"/>
</dbReference>
<dbReference type="InterPro" id="IPR041373">
    <property type="entry name" value="RT_RNaseH"/>
</dbReference>
<sequence length="425" mass="47810">MLSQGLHSSGAIEEPSSQSFIDARSALIAKIQESEANTQRSVDEANRLQAKLDAMKAEAAKRAQDEAKRIEDEAKTIVRELSNELFGVESEDIDAVRTGKLEPWNLILLYPVLGPRPHDGVFTVEIDASGKLFLKKKAYTAADYNDNPMVFFEAFKNYMRIYARFFNEQHPDVVVAQTRFADFIKEKAKYHRWSACLAYAMSRLALIKCCKWHEAEDWLSHPTNWIMTYFNHTTLKPAPSAKKRKRANSTGTSTAGAPNNKTVVRDADRPVFHLFTDASNTGIGGFFYCGNTAQSDWRRALPLPQEQMFARSLHPNERSHHINVTETIAIATAIKKWAYSWRHATLIIHTDNTTAEAGFRHGQARGRPANRSIQSALARCAARDIKIHCIRVTSADNGLADALSRLDWPTITQLCPNWSPRLGPL</sequence>
<keyword evidence="6" id="KW-0378">Hydrolase</keyword>
<comment type="caution">
    <text evidence="12">The sequence shown here is derived from an EMBL/GenBank/DDBJ whole genome shotgun (WGS) entry which is preliminary data.</text>
</comment>
<evidence type="ECO:0000256" key="8">
    <source>
        <dbReference type="ARBA" id="ARBA00023128"/>
    </source>
</evidence>
<dbReference type="InterPro" id="IPR052055">
    <property type="entry name" value="Hepadnavirus_pol/RT"/>
</dbReference>
<evidence type="ECO:0000259" key="11">
    <source>
        <dbReference type="Pfam" id="PF17917"/>
    </source>
</evidence>
<dbReference type="GO" id="GO:0016787">
    <property type="term" value="F:hydrolase activity"/>
    <property type="evidence" value="ECO:0007669"/>
    <property type="project" value="UniProtKB-KW"/>
</dbReference>